<dbReference type="EMBL" id="NBSH01000010">
    <property type="protein sequence ID" value="ORX35736.1"/>
    <property type="molecule type" value="Genomic_DNA"/>
</dbReference>
<proteinExistence type="predicted"/>
<protein>
    <submittedName>
        <fullName evidence="2">Uncharacterized protein</fullName>
    </submittedName>
</protein>
<sequence length="154" mass="16238">MSTAVMMPAEATPLPSPQTHIDSTGATGCPIGVDTIHLSADKTTPIDEVPDASGDITMTAARPTEDADLQDQCALVAPTITTDGTSASKVDHPPLDNAHDPIAVVCGIAPLANSAPSHDQPLRQWLNQLSLQGPLYRLPRPRLNRSLRPPLSQL</sequence>
<reference evidence="2 3" key="1">
    <citation type="submission" date="2017-03" db="EMBL/GenBank/DDBJ databases">
        <title>Widespread Adenine N6-methylation of Active Genes in Fungi.</title>
        <authorList>
            <consortium name="DOE Joint Genome Institute"/>
            <person name="Mondo S.J."/>
            <person name="Dannebaum R.O."/>
            <person name="Kuo R.C."/>
            <person name="Louie K.B."/>
            <person name="Bewick A.J."/>
            <person name="Labutti K."/>
            <person name="Haridas S."/>
            <person name="Kuo A."/>
            <person name="Salamov A."/>
            <person name="Ahrendt S.R."/>
            <person name="Lau R."/>
            <person name="Bowen B.P."/>
            <person name="Lipzen A."/>
            <person name="Sullivan W."/>
            <person name="Andreopoulos W.B."/>
            <person name="Clum A."/>
            <person name="Lindquist E."/>
            <person name="Daum C."/>
            <person name="Northen T.R."/>
            <person name="Ramamoorthy G."/>
            <person name="Schmitz R.J."/>
            <person name="Gryganskyi A."/>
            <person name="Culley D."/>
            <person name="Magnuson J."/>
            <person name="James T.Y."/>
            <person name="O'Malley M.A."/>
            <person name="Stajich J.E."/>
            <person name="Spatafora J.W."/>
            <person name="Visel A."/>
            <person name="Grigoriev I.V."/>
        </authorList>
    </citation>
    <scope>NUCLEOTIDE SEQUENCE [LARGE SCALE GENOMIC DNA]</scope>
    <source>
        <strain evidence="2 3">NRRL Y-17943</strain>
    </source>
</reference>
<comment type="caution">
    <text evidence="2">The sequence shown here is derived from an EMBL/GenBank/DDBJ whole genome shotgun (WGS) entry which is preliminary data.</text>
</comment>
<evidence type="ECO:0000313" key="2">
    <source>
        <dbReference type="EMBL" id="ORX35736.1"/>
    </source>
</evidence>
<evidence type="ECO:0000256" key="1">
    <source>
        <dbReference type="SAM" id="MobiDB-lite"/>
    </source>
</evidence>
<name>A0A1Y1UE02_9TREE</name>
<accession>A0A1Y1UE02</accession>
<dbReference type="AlphaFoldDB" id="A0A1Y1UE02"/>
<dbReference type="GeneID" id="33561042"/>
<gene>
    <name evidence="2" type="ORF">BD324DRAFT_74630</name>
</gene>
<keyword evidence="3" id="KW-1185">Reference proteome</keyword>
<evidence type="ECO:0000313" key="3">
    <source>
        <dbReference type="Proteomes" id="UP000193218"/>
    </source>
</evidence>
<feature type="region of interest" description="Disordered" evidence="1">
    <location>
        <begin position="1"/>
        <end position="23"/>
    </location>
</feature>
<organism evidence="2 3">
    <name type="scientific">Kockovaella imperatae</name>
    <dbReference type="NCBI Taxonomy" id="4999"/>
    <lineage>
        <taxon>Eukaryota</taxon>
        <taxon>Fungi</taxon>
        <taxon>Dikarya</taxon>
        <taxon>Basidiomycota</taxon>
        <taxon>Agaricomycotina</taxon>
        <taxon>Tremellomycetes</taxon>
        <taxon>Tremellales</taxon>
        <taxon>Cuniculitremaceae</taxon>
        <taxon>Kockovaella</taxon>
    </lineage>
</organism>
<dbReference type="RefSeq" id="XP_021869900.1">
    <property type="nucleotide sequence ID" value="XM_022019233.1"/>
</dbReference>
<dbReference type="InParanoid" id="A0A1Y1UE02"/>
<dbReference type="Proteomes" id="UP000193218">
    <property type="component" value="Unassembled WGS sequence"/>
</dbReference>